<reference evidence="1 2" key="1">
    <citation type="submission" date="2019-08" db="EMBL/GenBank/DDBJ databases">
        <title>Bradyrhizobium hipponensis sp. nov., a rhizobium isolated from a Lupinus angustifolius root nodule in Tunisia.</title>
        <authorList>
            <person name="Off K."/>
            <person name="Rejili M."/>
            <person name="Mars M."/>
            <person name="Brachmann A."/>
            <person name="Marin M."/>
        </authorList>
    </citation>
    <scope>NUCLEOTIDE SEQUENCE [LARGE SCALE GENOMIC DNA]</scope>
    <source>
        <strain evidence="1 2">CTAW71</strain>
    </source>
</reference>
<comment type="caution">
    <text evidence="1">The sequence shown here is derived from an EMBL/GenBank/DDBJ whole genome shotgun (WGS) entry which is preliminary data.</text>
</comment>
<dbReference type="EMBL" id="VSSS01000023">
    <property type="protein sequence ID" value="TYL95955.1"/>
    <property type="molecule type" value="Genomic_DNA"/>
</dbReference>
<organism evidence="1 2">
    <name type="scientific">Bradyrhizobium rifense</name>
    <dbReference type="NCBI Taxonomy" id="515499"/>
    <lineage>
        <taxon>Bacteria</taxon>
        <taxon>Pseudomonadati</taxon>
        <taxon>Pseudomonadota</taxon>
        <taxon>Alphaproteobacteria</taxon>
        <taxon>Hyphomicrobiales</taxon>
        <taxon>Nitrobacteraceae</taxon>
        <taxon>Bradyrhizobium</taxon>
    </lineage>
</organism>
<evidence type="ECO:0008006" key="3">
    <source>
        <dbReference type="Google" id="ProtNLM"/>
    </source>
</evidence>
<keyword evidence="2" id="KW-1185">Reference proteome</keyword>
<dbReference type="AlphaFoldDB" id="A0A5D3KJK9"/>
<sequence>MPNLRVAHAVTTDEMAIVPCTDDLLKPYETAHPQFRRFLGKFTDPFGAKVSPGVLLLSSDAPETFKSVEAVSSFRDLIALSVIPIQRARGIVHDGSHYVQYSDYFDFYPWVYHEGHQHLVCNTPAHVALHEVRVFRGQTSPILSALDFEQRDLDSPLLNVLLERWRVRYGTRRPEWSDRALFRSLNMAAAASRIPAGVDLTTFSLGRNIGLWVSAFEILTHTGQDKVRLWDVYDRLGTIAWRHKKLKARRYKPTSSKTKHNLACWIYGEIYRVRNDFLHGNPVDGKSLTVKRSGRNLFSYAPILYRMALSGFLDIKPPITNSIEWSRARFDFHSNQGDVEEALLSVLVSDAAFKADRAARLSRVRMVSRQVSRET</sequence>
<dbReference type="Proteomes" id="UP000324758">
    <property type="component" value="Unassembled WGS sequence"/>
</dbReference>
<dbReference type="OrthoDB" id="8109024at2"/>
<evidence type="ECO:0000313" key="1">
    <source>
        <dbReference type="EMBL" id="TYL95955.1"/>
    </source>
</evidence>
<accession>A0A5D3KJK9</accession>
<evidence type="ECO:0000313" key="2">
    <source>
        <dbReference type="Proteomes" id="UP000324758"/>
    </source>
</evidence>
<name>A0A5D3KJK9_9BRAD</name>
<proteinExistence type="predicted"/>
<protein>
    <recommendedName>
        <fullName evidence="3">Apea-like HEPN domain-containing protein</fullName>
    </recommendedName>
</protein>
<dbReference type="RefSeq" id="WP_148772707.1">
    <property type="nucleotide sequence ID" value="NZ_VSSS01000023.1"/>
</dbReference>
<gene>
    <name evidence="1" type="ORF">FXB40_13670</name>
</gene>